<keyword evidence="1" id="KW-0812">Transmembrane</keyword>
<dbReference type="RefSeq" id="XP_021338218.1">
    <property type="nucleotide sequence ID" value="XM_021481594.1"/>
</dbReference>
<dbReference type="VEuPathDB" id="PiroplasmaDB:BMR1_02g02625"/>
<evidence type="ECO:0000313" key="3">
    <source>
        <dbReference type="Proteomes" id="UP000002899"/>
    </source>
</evidence>
<name>A0A1R4AAK2_BABMR</name>
<evidence type="ECO:0000256" key="1">
    <source>
        <dbReference type="SAM" id="Phobius"/>
    </source>
</evidence>
<keyword evidence="3" id="KW-1185">Reference proteome</keyword>
<protein>
    <submittedName>
        <fullName evidence="2">Uncharacterized protein</fullName>
    </submittedName>
</protein>
<gene>
    <name evidence="2" type="ORF">BMR1_02g02625</name>
</gene>
<evidence type="ECO:0000313" key="2">
    <source>
        <dbReference type="EMBL" id="SJK86020.1"/>
    </source>
</evidence>
<dbReference type="OrthoDB" id="382155at2759"/>
<dbReference type="EMBL" id="FO082872">
    <property type="protein sequence ID" value="SJK86020.1"/>
    <property type="molecule type" value="Genomic_DNA"/>
</dbReference>
<reference evidence="2 3" key="1">
    <citation type="journal article" date="2012" name="Nucleic Acids Res.">
        <title>Sequencing of the smallest Apicomplexan genome from the human pathogen Babesia microti.</title>
        <authorList>
            <person name="Cornillot E."/>
            <person name="Hadj-Kaddour K."/>
            <person name="Dassouli A."/>
            <person name="Noel B."/>
            <person name="Ranwez V."/>
            <person name="Vacherie B."/>
            <person name="Augagneur Y."/>
            <person name="Bres V."/>
            <person name="Duclos A."/>
            <person name="Randazzo S."/>
            <person name="Carcy B."/>
            <person name="Debierre-Grockiego F."/>
            <person name="Delbecq S."/>
            <person name="Moubri-Menage K."/>
            <person name="Shams-Eldin H."/>
            <person name="Usmani-Brown S."/>
            <person name="Bringaud F."/>
            <person name="Wincker P."/>
            <person name="Vivares C.P."/>
            <person name="Schwarz R.T."/>
            <person name="Schetters T.P."/>
            <person name="Krause P.J."/>
            <person name="Gorenflot A."/>
            <person name="Berry V."/>
            <person name="Barbe V."/>
            <person name="Ben Mamoun C."/>
        </authorList>
    </citation>
    <scope>NUCLEOTIDE SEQUENCE [LARGE SCALE GENOMIC DNA]</scope>
    <source>
        <strain evidence="2 3">RI</strain>
    </source>
</reference>
<reference evidence="2 3" key="2">
    <citation type="journal article" date="2013" name="PLoS ONE">
        <title>Whole genome mapping and re-organization of the nuclear and mitochondrial genomes of Babesia microti isolates.</title>
        <authorList>
            <person name="Cornillot E."/>
            <person name="Dassouli A."/>
            <person name="Garg A."/>
            <person name="Pachikara N."/>
            <person name="Randazzo S."/>
            <person name="Depoix D."/>
            <person name="Carcy B."/>
            <person name="Delbecq S."/>
            <person name="Frutos R."/>
            <person name="Silva J.C."/>
            <person name="Sutton R."/>
            <person name="Krause P.J."/>
            <person name="Mamoun C.B."/>
        </authorList>
    </citation>
    <scope>NUCLEOTIDE SEQUENCE [LARGE SCALE GENOMIC DNA]</scope>
    <source>
        <strain evidence="2 3">RI</strain>
    </source>
</reference>
<feature type="transmembrane region" description="Helical" evidence="1">
    <location>
        <begin position="83"/>
        <end position="101"/>
    </location>
</feature>
<dbReference type="AlphaFoldDB" id="A0A1R4AAK2"/>
<sequence length="325" mass="37100">MFRSINIYSIGRSIFSVFQYRSLAVNRDLSLICVSNGCNFGKPRSFSTKKRRVFYRSPGNSRLLYLNSRYEHKKSSYRGGFQIFMFFATFVTGCIFILYYVENLRNTLVDKTGLVAGEILTSDAFKESANRAANDVIHNILKDKIIKENFTVLIREILSESQDAINQVVANAAESELAFVATKKLSEKVVKELCADPTVHNNFGYLLLSAINTENSVTGAMKWIEEMSKKKDTIDALRIMITDRIMQDEQLLRNAVDFCGRVREGFLTDKNSTEQALVFLQTVLQQPALHSHLSQTLWEVVKLSITPKRNKQDKIEVLNFNFAQK</sequence>
<dbReference type="Proteomes" id="UP000002899">
    <property type="component" value="Chromosome II"/>
</dbReference>
<proteinExistence type="predicted"/>
<accession>A0A1R4AAK2</accession>
<dbReference type="GeneID" id="24424308"/>
<dbReference type="PANTHER" id="PTHR37935">
    <property type="entry name" value="CHROMOSOME UNDETERMINED SCAFFOLD_14, WHOLE GENOME SHOTGUN SEQUENCE"/>
    <property type="match status" value="1"/>
</dbReference>
<keyword evidence="1" id="KW-0472">Membrane</keyword>
<organism evidence="2 3">
    <name type="scientific">Babesia microti (strain RI)</name>
    <dbReference type="NCBI Taxonomy" id="1133968"/>
    <lineage>
        <taxon>Eukaryota</taxon>
        <taxon>Sar</taxon>
        <taxon>Alveolata</taxon>
        <taxon>Apicomplexa</taxon>
        <taxon>Aconoidasida</taxon>
        <taxon>Piroplasmida</taxon>
        <taxon>Babesiidae</taxon>
        <taxon>Babesia</taxon>
    </lineage>
</organism>
<dbReference type="KEGG" id="bmic:BMR1_02g02625"/>
<keyword evidence="1" id="KW-1133">Transmembrane helix</keyword>
<dbReference type="PANTHER" id="PTHR37935:SF1">
    <property type="entry name" value="CHROMOSOME UNDETERMINED SCAFFOLD_14, WHOLE GENOME SHOTGUN SEQUENCE"/>
    <property type="match status" value="1"/>
</dbReference>
<reference evidence="2 3" key="3">
    <citation type="journal article" date="2016" name="Sci. Rep.">
        <title>Genome-wide diversity and gene expression profiling of Babesia microti isolates identify polymorphic genes that mediate host-pathogen interactions.</title>
        <authorList>
            <person name="Silva J.C."/>
            <person name="Cornillot E."/>
            <person name="McCracken C."/>
            <person name="Usmani-Brown S."/>
            <person name="Dwivedi A."/>
            <person name="Ifeonu O.O."/>
            <person name="Crabtree J."/>
            <person name="Gotia H.T."/>
            <person name="Virji A.Z."/>
            <person name="Reynes C."/>
            <person name="Colinge J."/>
            <person name="Kumar V."/>
            <person name="Lawres L."/>
            <person name="Pazzi J.E."/>
            <person name="Pablo J.V."/>
            <person name="Hung C."/>
            <person name="Brancato J."/>
            <person name="Kumari P."/>
            <person name="Orvis J."/>
            <person name="Tretina K."/>
            <person name="Chibucos M."/>
            <person name="Ott S."/>
            <person name="Sadzewicz L."/>
            <person name="Sengamalay N."/>
            <person name="Shetty A.C."/>
            <person name="Su Q."/>
            <person name="Tallon L."/>
            <person name="Fraser C.M."/>
            <person name="Frutos R."/>
            <person name="Molina D.M."/>
            <person name="Krause P.J."/>
            <person name="Ben Mamoun C."/>
        </authorList>
    </citation>
    <scope>NUCLEOTIDE SEQUENCE [LARGE SCALE GENOMIC DNA]</scope>
    <source>
        <strain evidence="2 3">RI</strain>
    </source>
</reference>